<feature type="domain" description="Trigger factor C-terminal" evidence="3">
    <location>
        <begin position="236"/>
        <end position="383"/>
    </location>
</feature>
<dbReference type="EMBL" id="CP041663">
    <property type="protein sequence ID" value="QDY88576.1"/>
    <property type="molecule type" value="Genomic_DNA"/>
</dbReference>
<evidence type="ECO:0000313" key="5">
    <source>
        <dbReference type="Proteomes" id="UP000317512"/>
    </source>
</evidence>
<dbReference type="NCBIfam" id="NF045969">
    <property type="entry name" value="trig_like_plasma"/>
    <property type="match status" value="1"/>
</dbReference>
<dbReference type="Pfam" id="PF05698">
    <property type="entry name" value="Trigger_C"/>
    <property type="match status" value="1"/>
</dbReference>
<proteinExistence type="predicted"/>
<organism evidence="4 5">
    <name type="scientific">Mycoplasma anserisalpingitidis</name>
    <dbReference type="NCBI Taxonomy" id="519450"/>
    <lineage>
        <taxon>Bacteria</taxon>
        <taxon>Bacillati</taxon>
        <taxon>Mycoplasmatota</taxon>
        <taxon>Mollicutes</taxon>
        <taxon>Mycoplasmataceae</taxon>
        <taxon>Mycoplasma</taxon>
    </lineage>
</organism>
<dbReference type="InterPro" id="IPR027304">
    <property type="entry name" value="Trigger_fact/SurA_dom_sf"/>
</dbReference>
<reference evidence="5" key="1">
    <citation type="submission" date="2019-07" db="EMBL/GenBank/DDBJ databases">
        <title>Complete genome sequences of three Mycoplasma sp. 1220 strains.</title>
        <authorList>
            <person name="Grozner D."/>
            <person name="Forro B."/>
            <person name="Kovacs A.B."/>
            <person name="Marton S."/>
            <person name="Banyai K."/>
            <person name="Kreizinger Z."/>
            <person name="Sulyok K.M."/>
            <person name="Gyuranecz M."/>
        </authorList>
    </citation>
    <scope>NUCLEOTIDE SEQUENCE [LARGE SCALE GENOMIC DNA]</scope>
    <source>
        <strain evidence="5">MYCAV93</strain>
    </source>
</reference>
<evidence type="ECO:0000313" key="4">
    <source>
        <dbReference type="EMBL" id="QDY88576.1"/>
    </source>
</evidence>
<keyword evidence="1" id="KW-0697">Rotamase</keyword>
<dbReference type="Proteomes" id="UP000317512">
    <property type="component" value="Chromosome"/>
</dbReference>
<dbReference type="SUPFAM" id="SSF109998">
    <property type="entry name" value="Triger factor/SurA peptide-binding domain-like"/>
    <property type="match status" value="1"/>
</dbReference>
<evidence type="ECO:0000256" key="2">
    <source>
        <dbReference type="ARBA" id="ARBA00023235"/>
    </source>
</evidence>
<sequence>MENKKVLVKRIDANINDWLAEQKNATDYLQSSGRKDFNQNDILGIATSNFISKQIGECFREFSTDYSRIYFSPIVKNVISKIEECTAELHFFYIDELERFNNSNVHPEYKINDKLEETPQIQPFIDSFMNSYAFKIDKNDKILEKNDLVLVKILDRQSNLSSNSEYIYNSDEDKDPLLKELDAALEGAKVGSHVEITIDNREYGVDVLRVRQTQNMPINDDNASLIGVPEIKNRDDAKKFIVSTVVEQLFNKELHNYALSIYQEFEKQIDISKDEPKELIDSEIHRRIQDFISQFKFNNTQMSEKEIEEIKNEHYDQFKNQTLKAFKMNFIRSWLPRSLKITLEDGEIEKEYKTLMSMTTENDRQNMNINPQKIAEVLIDRKVAKHYLQINNPELYEKYNYGKK</sequence>
<protein>
    <recommendedName>
        <fullName evidence="3">Trigger factor C-terminal domain-containing protein</fullName>
    </recommendedName>
</protein>
<dbReference type="GO" id="GO:0015031">
    <property type="term" value="P:protein transport"/>
    <property type="evidence" value="ECO:0007669"/>
    <property type="project" value="InterPro"/>
</dbReference>
<name>A0A5B8JBD6_9MOLU</name>
<dbReference type="InterPro" id="IPR008880">
    <property type="entry name" value="Trigger_fac_C"/>
</dbReference>
<dbReference type="AlphaFoldDB" id="A0A5B8JBD6"/>
<dbReference type="GO" id="GO:0003755">
    <property type="term" value="F:peptidyl-prolyl cis-trans isomerase activity"/>
    <property type="evidence" value="ECO:0007669"/>
    <property type="project" value="UniProtKB-KW"/>
</dbReference>
<keyword evidence="2" id="KW-0413">Isomerase</keyword>
<dbReference type="RefSeq" id="WP_146309029.1">
    <property type="nucleotide sequence ID" value="NZ_CP041663.1"/>
</dbReference>
<evidence type="ECO:0000259" key="3">
    <source>
        <dbReference type="Pfam" id="PF05698"/>
    </source>
</evidence>
<evidence type="ECO:0000256" key="1">
    <source>
        <dbReference type="ARBA" id="ARBA00023110"/>
    </source>
</evidence>
<accession>A0A5B8JBD6</accession>
<gene>
    <name evidence="4" type="ORF">FOY43_02850</name>
</gene>
<dbReference type="Gene3D" id="1.10.3120.10">
    <property type="entry name" value="Trigger factor, C-terminal domain"/>
    <property type="match status" value="1"/>
</dbReference>
<dbReference type="GO" id="GO:0006457">
    <property type="term" value="P:protein folding"/>
    <property type="evidence" value="ECO:0007669"/>
    <property type="project" value="InterPro"/>
</dbReference>
<dbReference type="OrthoDB" id="399798at2"/>
<dbReference type="InterPro" id="IPR037041">
    <property type="entry name" value="Trigger_fac_C_sf"/>
</dbReference>